<dbReference type="InterPro" id="IPR010787">
    <property type="entry name" value="DUF1385"/>
</dbReference>
<evidence type="ECO:0000256" key="1">
    <source>
        <dbReference type="SAM" id="Phobius"/>
    </source>
</evidence>
<feature type="transmembrane region" description="Helical" evidence="1">
    <location>
        <begin position="177"/>
        <end position="197"/>
    </location>
</feature>
<keyword evidence="1" id="KW-1133">Transmembrane helix</keyword>
<keyword evidence="1" id="KW-0812">Transmembrane</keyword>
<gene>
    <name evidence="2" type="ORF">HF854_08075</name>
</gene>
<comment type="caution">
    <text evidence="2">The sequence shown here is derived from an EMBL/GenBank/DDBJ whole genome shotgun (WGS) entry which is preliminary data.</text>
</comment>
<feature type="transmembrane region" description="Helical" evidence="1">
    <location>
        <begin position="240"/>
        <end position="265"/>
    </location>
</feature>
<dbReference type="EMBL" id="JABAFY010000028">
    <property type="protein sequence ID" value="NME52481.1"/>
    <property type="molecule type" value="Genomic_DNA"/>
</dbReference>
<dbReference type="PANTHER" id="PTHR42867">
    <property type="entry name" value="MEMBRANE PROTEIN-RELATED"/>
    <property type="match status" value="1"/>
</dbReference>
<evidence type="ECO:0000313" key="2">
    <source>
        <dbReference type="EMBL" id="NME52481.1"/>
    </source>
</evidence>
<reference evidence="2 3" key="1">
    <citation type="submission" date="2020-04" db="EMBL/GenBank/DDBJ databases">
        <authorList>
            <person name="Hitch T.C.A."/>
            <person name="Wylensek D."/>
            <person name="Clavel T."/>
        </authorList>
    </citation>
    <scope>NUCLEOTIDE SEQUENCE [LARGE SCALE GENOMIC DNA]</scope>
    <source>
        <strain evidence="2 3">PG-251-APC-1</strain>
    </source>
</reference>
<name>A0A848C876_9BACT</name>
<accession>A0A848C876</accession>
<dbReference type="AlphaFoldDB" id="A0A848C876"/>
<feature type="transmembrane region" description="Helical" evidence="1">
    <location>
        <begin position="271"/>
        <end position="293"/>
    </location>
</feature>
<proteinExistence type="predicted"/>
<protein>
    <submittedName>
        <fullName evidence="2">DUF1385 domain-containing protein</fullName>
    </submittedName>
</protein>
<dbReference type="PANTHER" id="PTHR42867:SF1">
    <property type="entry name" value="MEMBRANE PROTEIN-RELATED"/>
    <property type="match status" value="1"/>
</dbReference>
<keyword evidence="1" id="KW-0472">Membrane</keyword>
<evidence type="ECO:0000313" key="3">
    <source>
        <dbReference type="Proteomes" id="UP000522333"/>
    </source>
</evidence>
<dbReference type="Pfam" id="PF07136">
    <property type="entry name" value="DUF1385"/>
    <property type="match status" value="1"/>
</dbReference>
<feature type="transmembrane region" description="Helical" evidence="1">
    <location>
        <begin position="135"/>
        <end position="157"/>
    </location>
</feature>
<dbReference type="Proteomes" id="UP000522333">
    <property type="component" value="Unassembled WGS sequence"/>
</dbReference>
<sequence length="359" mass="39708">MDANVIPPLAEALESLVSRSRRRLGVFLRESMRLSRLVSLMLTAGCPTVGGQAVLEGVMMRNGDAYALALRRPDGEIVARRMPWFSLTRHPWLKKPFVRGFPVLIETLVNGIKALNRSAEHQAEGTEEELKGWHLVLTLLLSLAMAVGLFVVVPHLLSLLMQWLELGGGVEGLTFHLWDGLFKCLIFMGYIWAISFVPDIRRVFQYHGAEHKVIHAFEAGGDVDAATAARMSRLHPRCGTTFLLFVISISIILHAVLVPLLLFIYCPEGAVAKQALTIVFKLLLMVPISALAYELIRYAAHMPDGFMATLLRAPGLTLQRMTTAEPDERQLDVAVVALREALGAQAGDNIITAPYRRDA</sequence>
<organism evidence="2 3">
    <name type="scientific">Desulfovibrio piger</name>
    <dbReference type="NCBI Taxonomy" id="901"/>
    <lineage>
        <taxon>Bacteria</taxon>
        <taxon>Pseudomonadati</taxon>
        <taxon>Thermodesulfobacteriota</taxon>
        <taxon>Desulfovibrionia</taxon>
        <taxon>Desulfovibrionales</taxon>
        <taxon>Desulfovibrionaceae</taxon>
        <taxon>Desulfovibrio</taxon>
    </lineage>
</organism>